<keyword evidence="4" id="KW-0720">Serine protease</keyword>
<dbReference type="PANTHER" id="PTHR20842:SF0">
    <property type="entry name" value="ALPHA-ASPARTYL DIPEPTIDASE"/>
    <property type="match status" value="1"/>
</dbReference>
<dbReference type="NCBIfam" id="NF003642">
    <property type="entry name" value="PRK05282.1"/>
    <property type="match status" value="1"/>
</dbReference>
<evidence type="ECO:0000313" key="6">
    <source>
        <dbReference type="Proteomes" id="UP000288405"/>
    </source>
</evidence>
<evidence type="ECO:0000256" key="1">
    <source>
        <dbReference type="ARBA" id="ARBA00006534"/>
    </source>
</evidence>
<evidence type="ECO:0000256" key="4">
    <source>
        <dbReference type="ARBA" id="ARBA00022825"/>
    </source>
</evidence>
<dbReference type="OrthoDB" id="3373764at2"/>
<organism evidence="5 6">
    <name type="scientific">Aliidiomarina sanyensis</name>
    <dbReference type="NCBI Taxonomy" id="1249555"/>
    <lineage>
        <taxon>Bacteria</taxon>
        <taxon>Pseudomonadati</taxon>
        <taxon>Pseudomonadota</taxon>
        <taxon>Gammaproteobacteria</taxon>
        <taxon>Alteromonadales</taxon>
        <taxon>Idiomarinaceae</taxon>
        <taxon>Aliidiomarina</taxon>
    </lineage>
</organism>
<keyword evidence="3" id="KW-0378">Hydrolase</keyword>
<dbReference type="Gene3D" id="3.40.50.880">
    <property type="match status" value="1"/>
</dbReference>
<dbReference type="SUPFAM" id="SSF52317">
    <property type="entry name" value="Class I glutamine amidotransferase-like"/>
    <property type="match status" value="1"/>
</dbReference>
<sequence length="241" mass="26240">MADLSEQNQRHLLLLSSSKAGDSDYLVHSKFWLKSHFSQSKTIVFIPYAGVLTSYAEYTEKVQRALADMGMHIRGIESYANPREAISQADGVLVGGGNTFVLLNTLYQYGVLDPLRKRILGGMPYAGWSAGANLAGLTIRTTNDMPIIEPPSFTALGVVPFQINPHYLDAHPPGFHGETRAQRLTEFMRVNPHTTTIALREGTGLKVEGNAMRLLGAADAVAFLDGKQHPLSAGSVVSQFL</sequence>
<evidence type="ECO:0000256" key="3">
    <source>
        <dbReference type="ARBA" id="ARBA00022801"/>
    </source>
</evidence>
<proteinExistence type="inferred from homology"/>
<dbReference type="Pfam" id="PF03575">
    <property type="entry name" value="Peptidase_S51"/>
    <property type="match status" value="1"/>
</dbReference>
<name>A0A432WRY0_9GAMM</name>
<keyword evidence="2" id="KW-0645">Protease</keyword>
<evidence type="ECO:0000256" key="2">
    <source>
        <dbReference type="ARBA" id="ARBA00022670"/>
    </source>
</evidence>
<dbReference type="CDD" id="cd03146">
    <property type="entry name" value="GAT1_Peptidase_E"/>
    <property type="match status" value="1"/>
</dbReference>
<keyword evidence="6" id="KW-1185">Reference proteome</keyword>
<evidence type="ECO:0000313" key="5">
    <source>
        <dbReference type="EMBL" id="RUO36528.1"/>
    </source>
</evidence>
<dbReference type="InterPro" id="IPR029062">
    <property type="entry name" value="Class_I_gatase-like"/>
</dbReference>
<dbReference type="PANTHER" id="PTHR20842">
    <property type="entry name" value="PROTEASE S51 ALPHA-ASPARTYL DIPEPTIDASE"/>
    <property type="match status" value="1"/>
</dbReference>
<dbReference type="GO" id="GO:0008236">
    <property type="term" value="F:serine-type peptidase activity"/>
    <property type="evidence" value="ECO:0007669"/>
    <property type="project" value="UniProtKB-KW"/>
</dbReference>
<protein>
    <submittedName>
        <fullName evidence="5">Dipeptidase PepE</fullName>
    </submittedName>
</protein>
<accession>A0A432WRY0</accession>
<comment type="similarity">
    <text evidence="1">Belongs to the peptidase S51 family.</text>
</comment>
<gene>
    <name evidence="5" type="ORF">CWE11_01565</name>
</gene>
<dbReference type="RefSeq" id="WP_126775840.1">
    <property type="nucleotide sequence ID" value="NZ_PIPM01000001.1"/>
</dbReference>
<dbReference type="Proteomes" id="UP000288405">
    <property type="component" value="Unassembled WGS sequence"/>
</dbReference>
<comment type="caution">
    <text evidence="5">The sequence shown here is derived from an EMBL/GenBank/DDBJ whole genome shotgun (WGS) entry which is preliminary data.</text>
</comment>
<reference evidence="5 6" key="1">
    <citation type="journal article" date="2011" name="Front. Microbiol.">
        <title>Genomic signatures of strain selection and enhancement in Bacillus atrophaeus var. globigii, a historical biowarfare simulant.</title>
        <authorList>
            <person name="Gibbons H.S."/>
            <person name="Broomall S.M."/>
            <person name="McNew L.A."/>
            <person name="Daligault H."/>
            <person name="Chapman C."/>
            <person name="Bruce D."/>
            <person name="Karavis M."/>
            <person name="Krepps M."/>
            <person name="McGregor P.A."/>
            <person name="Hong C."/>
            <person name="Park K.H."/>
            <person name="Akmal A."/>
            <person name="Feldman A."/>
            <person name="Lin J.S."/>
            <person name="Chang W.E."/>
            <person name="Higgs B.W."/>
            <person name="Demirev P."/>
            <person name="Lindquist J."/>
            <person name="Liem A."/>
            <person name="Fochler E."/>
            <person name="Read T.D."/>
            <person name="Tapia R."/>
            <person name="Johnson S."/>
            <person name="Bishop-Lilly K.A."/>
            <person name="Detter C."/>
            <person name="Han C."/>
            <person name="Sozhamannan S."/>
            <person name="Rosenzweig C.N."/>
            <person name="Skowronski E.W."/>
        </authorList>
    </citation>
    <scope>NUCLEOTIDE SEQUENCE [LARGE SCALE GENOMIC DNA]</scope>
    <source>
        <strain evidence="5 6">GYP-17</strain>
    </source>
</reference>
<dbReference type="GO" id="GO:0006508">
    <property type="term" value="P:proteolysis"/>
    <property type="evidence" value="ECO:0007669"/>
    <property type="project" value="UniProtKB-KW"/>
</dbReference>
<dbReference type="EMBL" id="PIPM01000001">
    <property type="protein sequence ID" value="RUO36528.1"/>
    <property type="molecule type" value="Genomic_DNA"/>
</dbReference>
<dbReference type="InterPro" id="IPR005320">
    <property type="entry name" value="Peptidase_S51"/>
</dbReference>
<dbReference type="AlphaFoldDB" id="A0A432WRY0"/>